<organism evidence="1 2">
    <name type="scientific">Lentibacillus juripiscarius</name>
    <dbReference type="NCBI Taxonomy" id="257446"/>
    <lineage>
        <taxon>Bacteria</taxon>
        <taxon>Bacillati</taxon>
        <taxon>Bacillota</taxon>
        <taxon>Bacilli</taxon>
        <taxon>Bacillales</taxon>
        <taxon>Bacillaceae</taxon>
        <taxon>Lentibacillus</taxon>
    </lineage>
</organism>
<comment type="caution">
    <text evidence="1">The sequence shown here is derived from an EMBL/GenBank/DDBJ whole genome shotgun (WGS) entry which is preliminary data.</text>
</comment>
<evidence type="ECO:0000313" key="1">
    <source>
        <dbReference type="EMBL" id="MFD2760675.1"/>
    </source>
</evidence>
<dbReference type="RefSeq" id="WP_382392409.1">
    <property type="nucleotide sequence ID" value="NZ_JBHUNA010000013.1"/>
</dbReference>
<dbReference type="EMBL" id="JBHUNA010000013">
    <property type="protein sequence ID" value="MFD2760675.1"/>
    <property type="molecule type" value="Genomic_DNA"/>
</dbReference>
<keyword evidence="2" id="KW-1185">Reference proteome</keyword>
<dbReference type="Proteomes" id="UP001597502">
    <property type="component" value="Unassembled WGS sequence"/>
</dbReference>
<gene>
    <name evidence="1" type="ORF">ACFSUO_06760</name>
</gene>
<name>A0ABW5V7S7_9BACI</name>
<protein>
    <submittedName>
        <fullName evidence="1">Uncharacterized protein</fullName>
    </submittedName>
</protein>
<evidence type="ECO:0000313" key="2">
    <source>
        <dbReference type="Proteomes" id="UP001597502"/>
    </source>
</evidence>
<accession>A0ABW5V7S7</accession>
<reference evidence="2" key="1">
    <citation type="journal article" date="2019" name="Int. J. Syst. Evol. Microbiol.">
        <title>The Global Catalogue of Microorganisms (GCM) 10K type strain sequencing project: providing services to taxonomists for standard genome sequencing and annotation.</title>
        <authorList>
            <consortium name="The Broad Institute Genomics Platform"/>
            <consortium name="The Broad Institute Genome Sequencing Center for Infectious Disease"/>
            <person name="Wu L."/>
            <person name="Ma J."/>
        </authorList>
    </citation>
    <scope>NUCLEOTIDE SEQUENCE [LARGE SCALE GENOMIC DNA]</scope>
    <source>
        <strain evidence="2">TISTR 1535</strain>
    </source>
</reference>
<sequence length="275" mass="32193">MKYNDPLIEKKGKKYKKFFETCDVNPGSYLINGNEYFMVNYEKGKQTKGIAIISPNGEASKNDYLKAFDALLERAELGTLIFTHGGERANINMNSFTAIKDFLSEVLKNSNEYLDQETKEVFEYCLESTNNILELQKRLIDIYNDYYNKEMKYFEGELESFTRKDIDEAANCLGEIGYIQYQQLVANYESIPKFKYIKELSNPEVKKHINSTVKRYLDEFSINANKQRKVIEDLTYQPNMAELTKEEHIEVEKRVFYESLSKVNASLRKELRHPS</sequence>
<proteinExistence type="predicted"/>